<accession>A0A8K2A057</accession>
<dbReference type="AlphaFoldDB" id="A0A8K2A057"/>
<dbReference type="Proteomes" id="UP000607397">
    <property type="component" value="Unassembled WGS sequence"/>
</dbReference>
<evidence type="ECO:0000313" key="1">
    <source>
        <dbReference type="EMBL" id="NCJ07317.1"/>
    </source>
</evidence>
<proteinExistence type="predicted"/>
<organism evidence="1 2">
    <name type="scientific">Petrachloros mirabilis ULC683</name>
    <dbReference type="NCBI Taxonomy" id="2781853"/>
    <lineage>
        <taxon>Bacteria</taxon>
        <taxon>Bacillati</taxon>
        <taxon>Cyanobacteriota</taxon>
        <taxon>Cyanophyceae</taxon>
        <taxon>Synechococcales</taxon>
        <taxon>Petrachlorosaceae</taxon>
        <taxon>Petrachloros</taxon>
        <taxon>Petrachloros mirabilis</taxon>
    </lineage>
</organism>
<dbReference type="RefSeq" id="WP_161825793.1">
    <property type="nucleotide sequence ID" value="NZ_WVIC01000024.1"/>
</dbReference>
<protein>
    <submittedName>
        <fullName evidence="1">Uncharacterized protein</fullName>
    </submittedName>
</protein>
<reference evidence="1" key="1">
    <citation type="submission" date="2019-12" db="EMBL/GenBank/DDBJ databases">
        <title>High-Quality draft genome sequences of three cyanobacteria isolated from the limestone walls of the Old Cathedral of Coimbra.</title>
        <authorList>
            <person name="Tiago I."/>
            <person name="Soares F."/>
            <person name="Portugal A."/>
        </authorList>
    </citation>
    <scope>NUCLEOTIDE SEQUENCE [LARGE SCALE GENOMIC DNA]</scope>
    <source>
        <strain evidence="1">C</strain>
    </source>
</reference>
<keyword evidence="2" id="KW-1185">Reference proteome</keyword>
<name>A0A8K2A057_9CYAN</name>
<dbReference type="EMBL" id="WVIC01000024">
    <property type="protein sequence ID" value="NCJ07317.1"/>
    <property type="molecule type" value="Genomic_DNA"/>
</dbReference>
<gene>
    <name evidence="1" type="ORF">GS597_12525</name>
</gene>
<evidence type="ECO:0000313" key="2">
    <source>
        <dbReference type="Proteomes" id="UP000607397"/>
    </source>
</evidence>
<comment type="caution">
    <text evidence="1">The sequence shown here is derived from an EMBL/GenBank/DDBJ whole genome shotgun (WGS) entry which is preliminary data.</text>
</comment>
<sequence>MTESVTTEINRVAQTLESVAKTQLELARSMQVLTERVDQVAGQIAILIDAQQMQSESQRSLMGSLDQLTSVILPRMCEQQIATAATVERLDRVLAYLLRKDQR</sequence>